<evidence type="ECO:0000256" key="1">
    <source>
        <dbReference type="ARBA" id="ARBA00010613"/>
    </source>
</evidence>
<dbReference type="CDD" id="cd07581">
    <property type="entry name" value="nitrilase_3"/>
    <property type="match status" value="1"/>
</dbReference>
<evidence type="ECO:0000313" key="3">
    <source>
        <dbReference type="EMBL" id="TDC08437.1"/>
    </source>
</evidence>
<dbReference type="Gene3D" id="3.60.110.10">
    <property type="entry name" value="Carbon-nitrogen hydrolase"/>
    <property type="match status" value="1"/>
</dbReference>
<dbReference type="InterPro" id="IPR001110">
    <property type="entry name" value="UPF0012_CS"/>
</dbReference>
<protein>
    <submittedName>
        <fullName evidence="3">Carbon-nitrogen hydrolase family protein</fullName>
    </submittedName>
</protein>
<comment type="similarity">
    <text evidence="1">Belongs to the carbon-nitrogen hydrolase superfamily. NIT1/NIT2 family.</text>
</comment>
<dbReference type="EMBL" id="SMJZ01000028">
    <property type="protein sequence ID" value="TDC08437.1"/>
    <property type="molecule type" value="Genomic_DNA"/>
</dbReference>
<dbReference type="GO" id="GO:0016787">
    <property type="term" value="F:hydrolase activity"/>
    <property type="evidence" value="ECO:0007669"/>
    <property type="project" value="UniProtKB-KW"/>
</dbReference>
<dbReference type="SUPFAM" id="SSF56317">
    <property type="entry name" value="Carbon-nitrogen hydrolase"/>
    <property type="match status" value="1"/>
</dbReference>
<comment type="caution">
    <text evidence="3">The sequence shown here is derived from an EMBL/GenBank/DDBJ whole genome shotgun (WGS) entry which is preliminary data.</text>
</comment>
<dbReference type="InterPro" id="IPR036526">
    <property type="entry name" value="C-N_Hydrolase_sf"/>
</dbReference>
<gene>
    <name evidence="3" type="ORF">E1267_10360</name>
</gene>
<proteinExistence type="inferred from homology"/>
<dbReference type="Proteomes" id="UP000295157">
    <property type="component" value="Unassembled WGS sequence"/>
</dbReference>
<keyword evidence="3" id="KW-0378">Hydrolase</keyword>
<feature type="domain" description="CN hydrolase" evidence="2">
    <location>
        <begin position="1"/>
        <end position="240"/>
    </location>
</feature>
<name>A0A4R4NLJ5_9ACTN</name>
<sequence length="266" mass="28056">MKIAVAQFGATTDKESNLAKVQGLIERAAGEGLDLVVLPENAMYSNPDVTADISGAVETLDGPFVSAVGEAAKRHGIAVVAGMTEKLPENPRASNTVVAFDADGRRIGVYRKVHLYDAFGYKESDRIQPAEFTPLTFAMGGLTFGVMTCYDLRFPEISRLLVDAGANAVIVPAAWVAGPAKEDHWVTLARARAIENTSYMVMAGQSGPNCTGQSMIIDPMGTIVASAGESEGLASGPLSAERIEQVRAKNPSLANRRFTVAALASP</sequence>
<evidence type="ECO:0000313" key="4">
    <source>
        <dbReference type="Proteomes" id="UP000295157"/>
    </source>
</evidence>
<dbReference type="PANTHER" id="PTHR23088:SF27">
    <property type="entry name" value="DEAMINATED GLUTATHIONE AMIDASE"/>
    <property type="match status" value="1"/>
</dbReference>
<accession>A0A4R4NLJ5</accession>
<organism evidence="3 4">
    <name type="scientific">Nonomuraea longispora</name>
    <dbReference type="NCBI Taxonomy" id="1848320"/>
    <lineage>
        <taxon>Bacteria</taxon>
        <taxon>Bacillati</taxon>
        <taxon>Actinomycetota</taxon>
        <taxon>Actinomycetes</taxon>
        <taxon>Streptosporangiales</taxon>
        <taxon>Streptosporangiaceae</taxon>
        <taxon>Nonomuraea</taxon>
    </lineage>
</organism>
<dbReference type="OrthoDB" id="9811121at2"/>
<dbReference type="Pfam" id="PF00795">
    <property type="entry name" value="CN_hydrolase"/>
    <property type="match status" value="1"/>
</dbReference>
<dbReference type="AlphaFoldDB" id="A0A4R4NLJ5"/>
<dbReference type="PANTHER" id="PTHR23088">
    <property type="entry name" value="NITRILASE-RELATED"/>
    <property type="match status" value="1"/>
</dbReference>
<reference evidence="3 4" key="1">
    <citation type="submission" date="2019-02" db="EMBL/GenBank/DDBJ databases">
        <title>Draft genome sequences of novel Actinobacteria.</title>
        <authorList>
            <person name="Sahin N."/>
            <person name="Ay H."/>
            <person name="Saygin H."/>
        </authorList>
    </citation>
    <scope>NUCLEOTIDE SEQUENCE [LARGE SCALE GENOMIC DNA]</scope>
    <source>
        <strain evidence="3 4">KC201</strain>
    </source>
</reference>
<dbReference type="InterPro" id="IPR003010">
    <property type="entry name" value="C-N_Hydrolase"/>
</dbReference>
<keyword evidence="4" id="KW-1185">Reference proteome</keyword>
<evidence type="ECO:0000259" key="2">
    <source>
        <dbReference type="PROSITE" id="PS50263"/>
    </source>
</evidence>
<dbReference type="PROSITE" id="PS01227">
    <property type="entry name" value="UPF0012"/>
    <property type="match status" value="1"/>
</dbReference>
<dbReference type="PROSITE" id="PS50263">
    <property type="entry name" value="CN_HYDROLASE"/>
    <property type="match status" value="1"/>
</dbReference>